<keyword evidence="5" id="KW-0234">DNA repair</keyword>
<dbReference type="GO" id="GO:0016787">
    <property type="term" value="F:hydrolase activity"/>
    <property type="evidence" value="ECO:0007669"/>
    <property type="project" value="UniProtKB-KW"/>
</dbReference>
<dbReference type="CDD" id="cd06529">
    <property type="entry name" value="S24_LexA-like"/>
    <property type="match status" value="1"/>
</dbReference>
<organism evidence="9 11">
    <name type="scientific">Pseudenterobacter timonensis</name>
    <dbReference type="NCBI Taxonomy" id="1755099"/>
    <lineage>
        <taxon>Bacteria</taxon>
        <taxon>Pseudomonadati</taxon>
        <taxon>Pseudomonadota</taxon>
        <taxon>Gammaproteobacteria</taxon>
        <taxon>Enterobacterales</taxon>
        <taxon>Enterobacteriaceae</taxon>
        <taxon>Pseudenterobacter</taxon>
    </lineage>
</organism>
<evidence type="ECO:0000256" key="5">
    <source>
        <dbReference type="ARBA" id="ARBA00023204"/>
    </source>
</evidence>
<dbReference type="EMBL" id="JBFZPZ010000002">
    <property type="protein sequence ID" value="MEX9251831.1"/>
    <property type="molecule type" value="Genomic_DNA"/>
</dbReference>
<keyword evidence="9" id="KW-0548">Nucleotidyltransferase</keyword>
<name>A0AAE4DLV3_9ENTR</name>
<dbReference type="GO" id="GO:0006281">
    <property type="term" value="P:DNA repair"/>
    <property type="evidence" value="ECO:0007669"/>
    <property type="project" value="UniProtKB-KW"/>
</dbReference>
<dbReference type="Proteomes" id="UP001248822">
    <property type="component" value="Unassembled WGS sequence"/>
</dbReference>
<feature type="domain" description="Peptidase S24/S26A/S26B/S26C" evidence="8">
    <location>
        <begin position="18"/>
        <end position="133"/>
    </location>
</feature>
<dbReference type="InterPro" id="IPR036286">
    <property type="entry name" value="LexA/Signal_pep-like_sf"/>
</dbReference>
<dbReference type="PANTHER" id="PTHR33516">
    <property type="entry name" value="LEXA REPRESSOR"/>
    <property type="match status" value="1"/>
</dbReference>
<dbReference type="InterPro" id="IPR006197">
    <property type="entry name" value="Peptidase_S24_LexA"/>
</dbReference>
<evidence type="ECO:0000259" key="8">
    <source>
        <dbReference type="Pfam" id="PF00717"/>
    </source>
</evidence>
<dbReference type="NCBIfam" id="NF007621">
    <property type="entry name" value="PRK10276.1"/>
    <property type="match status" value="1"/>
</dbReference>
<dbReference type="SUPFAM" id="SSF51306">
    <property type="entry name" value="LexA/Signal peptidase"/>
    <property type="match status" value="1"/>
</dbReference>
<evidence type="ECO:0000256" key="3">
    <source>
        <dbReference type="ARBA" id="ARBA00022801"/>
    </source>
</evidence>
<dbReference type="GO" id="GO:0006355">
    <property type="term" value="P:regulation of DNA-templated transcription"/>
    <property type="evidence" value="ECO:0007669"/>
    <property type="project" value="InterPro"/>
</dbReference>
<keyword evidence="12" id="KW-1185">Reference proteome</keyword>
<dbReference type="GeneID" id="61383239"/>
<dbReference type="InterPro" id="IPR015927">
    <property type="entry name" value="Peptidase_S24_S26A/B/C"/>
</dbReference>
<dbReference type="GO" id="GO:0003677">
    <property type="term" value="F:DNA binding"/>
    <property type="evidence" value="ECO:0007669"/>
    <property type="project" value="InterPro"/>
</dbReference>
<dbReference type="GO" id="GO:0003887">
    <property type="term" value="F:DNA-directed DNA polymerase activity"/>
    <property type="evidence" value="ECO:0007669"/>
    <property type="project" value="UniProtKB-EC"/>
</dbReference>
<keyword evidence="4 7" id="KW-0068">Autocatalytic cleavage</keyword>
<keyword evidence="2" id="KW-0227">DNA damage</keyword>
<evidence type="ECO:0000313" key="10">
    <source>
        <dbReference type="EMBL" id="MEX9251831.1"/>
    </source>
</evidence>
<evidence type="ECO:0000313" key="12">
    <source>
        <dbReference type="Proteomes" id="UP001561463"/>
    </source>
</evidence>
<sequence>MAAIARLTGSNPSLACVPLFGDGVSCGFPSPAQDYVEKRLSLDDLCIRYPESTYLVRAEGDSMRNAGIRDGDLLIVECIREAKHGDIVIAAVNGEFTCKRLQLLPSPALLPANPAYSAIPLTDDIETVVFGVVRHLVHSFKFRGA</sequence>
<evidence type="ECO:0000313" key="11">
    <source>
        <dbReference type="Proteomes" id="UP001248822"/>
    </source>
</evidence>
<evidence type="ECO:0000256" key="2">
    <source>
        <dbReference type="ARBA" id="ARBA00022763"/>
    </source>
</evidence>
<keyword evidence="6" id="KW-0742">SOS response</keyword>
<dbReference type="EMBL" id="JAQGEC010000005">
    <property type="protein sequence ID" value="MDR9890210.1"/>
    <property type="molecule type" value="Genomic_DNA"/>
</dbReference>
<evidence type="ECO:0000256" key="1">
    <source>
        <dbReference type="ARBA" id="ARBA00007484"/>
    </source>
</evidence>
<reference evidence="10 12" key="2">
    <citation type="submission" date="2024-03" db="EMBL/GenBank/DDBJ databases">
        <title>Role of Flies in the Dissemination of Carbapenem-Resistant Enterobacteriaceae (CRE): An Epidemiological and Genomic Study in China.</title>
        <authorList>
            <person name="Chen K."/>
            <person name="Zhang R."/>
            <person name="Chen S."/>
        </authorList>
    </citation>
    <scope>NUCLEOTIDE SEQUENCE [LARGE SCALE GENOMIC DNA]</scope>
    <source>
        <strain evidence="12">fly-313</strain>
        <strain evidence="10">Fly-313</strain>
    </source>
</reference>
<reference evidence="9" key="1">
    <citation type="submission" date="2022-12" db="EMBL/GenBank/DDBJ databases">
        <title>NDM-1 containing novel ST 2018 Pseudenterobacter timonensis.</title>
        <authorList>
            <person name="Halder G."/>
            <person name="Mandal S."/>
            <person name="Dutta S."/>
        </authorList>
    </citation>
    <scope>NUCLEOTIDE SEQUENCE</scope>
    <source>
        <strain evidence="9">CNCI147</strain>
    </source>
</reference>
<evidence type="ECO:0000256" key="6">
    <source>
        <dbReference type="ARBA" id="ARBA00023236"/>
    </source>
</evidence>
<dbReference type="AlphaFoldDB" id="A0AAE4DLV3"/>
<dbReference type="PANTHER" id="PTHR33516:SF2">
    <property type="entry name" value="LEXA REPRESSOR-RELATED"/>
    <property type="match status" value="1"/>
</dbReference>
<dbReference type="EC" id="2.7.7.7" evidence="9"/>
<evidence type="ECO:0000313" key="9">
    <source>
        <dbReference type="EMBL" id="MDR9890210.1"/>
    </source>
</evidence>
<dbReference type="RefSeq" id="WP_029376740.1">
    <property type="nucleotide sequence ID" value="NZ_JAQGEC010000005.1"/>
</dbReference>
<protein>
    <submittedName>
        <fullName evidence="9">Translesion error-prone DNA polymerase V autoproteolytic subunit</fullName>
        <ecNumber evidence="9">2.7.7.7</ecNumber>
    </submittedName>
</protein>
<dbReference type="PRINTS" id="PR00726">
    <property type="entry name" value="LEXASERPTASE"/>
</dbReference>
<dbReference type="InterPro" id="IPR050077">
    <property type="entry name" value="LexA_repressor"/>
</dbReference>
<dbReference type="GO" id="GO:0009432">
    <property type="term" value="P:SOS response"/>
    <property type="evidence" value="ECO:0007669"/>
    <property type="project" value="UniProtKB-KW"/>
</dbReference>
<dbReference type="Pfam" id="PF00717">
    <property type="entry name" value="Peptidase_S24"/>
    <property type="match status" value="1"/>
</dbReference>
<comment type="caution">
    <text evidence="9">The sequence shown here is derived from an EMBL/GenBank/DDBJ whole genome shotgun (WGS) entry which is preliminary data.</text>
</comment>
<accession>A0AAE4DLV3</accession>
<dbReference type="Proteomes" id="UP001561463">
    <property type="component" value="Unassembled WGS sequence"/>
</dbReference>
<gene>
    <name evidence="9" type="primary">umuD</name>
    <name evidence="10" type="ORF">AB7Z85_04785</name>
    <name evidence="9" type="ORF">O7047_08160</name>
</gene>
<dbReference type="Gene3D" id="2.10.109.10">
    <property type="entry name" value="Umud Fragment, subunit A"/>
    <property type="match status" value="1"/>
</dbReference>
<keyword evidence="9" id="KW-0808">Transferase</keyword>
<comment type="similarity">
    <text evidence="1 7">Belongs to the peptidase S24 family.</text>
</comment>
<dbReference type="InterPro" id="IPR039418">
    <property type="entry name" value="LexA-like"/>
</dbReference>
<keyword evidence="3 7" id="KW-0378">Hydrolase</keyword>
<evidence type="ECO:0000256" key="7">
    <source>
        <dbReference type="RuleBase" id="RU003991"/>
    </source>
</evidence>
<proteinExistence type="inferred from homology"/>
<evidence type="ECO:0000256" key="4">
    <source>
        <dbReference type="ARBA" id="ARBA00022813"/>
    </source>
</evidence>